<keyword evidence="2" id="KW-0472">Membrane</keyword>
<comment type="caution">
    <text evidence="3">The sequence shown here is derived from an EMBL/GenBank/DDBJ whole genome shotgun (WGS) entry which is preliminary data.</text>
</comment>
<keyword evidence="2" id="KW-0812">Transmembrane</keyword>
<feature type="region of interest" description="Disordered" evidence="1">
    <location>
        <begin position="811"/>
        <end position="835"/>
    </location>
</feature>
<name>A0A1S2V594_9PSED</name>
<feature type="transmembrane region" description="Helical" evidence="2">
    <location>
        <begin position="903"/>
        <end position="922"/>
    </location>
</feature>
<proteinExistence type="predicted"/>
<evidence type="ECO:0000256" key="2">
    <source>
        <dbReference type="SAM" id="Phobius"/>
    </source>
</evidence>
<keyword evidence="2" id="KW-1133">Transmembrane helix</keyword>
<organism evidence="3 4">
    <name type="scientific">Pseudomonas costantinii</name>
    <dbReference type="NCBI Taxonomy" id="168469"/>
    <lineage>
        <taxon>Bacteria</taxon>
        <taxon>Pseudomonadati</taxon>
        <taxon>Pseudomonadota</taxon>
        <taxon>Gammaproteobacteria</taxon>
        <taxon>Pseudomonadales</taxon>
        <taxon>Pseudomonadaceae</taxon>
        <taxon>Pseudomonas</taxon>
    </lineage>
</organism>
<protein>
    <recommendedName>
        <fullName evidence="5">Sugar-binding protein</fullName>
    </recommendedName>
</protein>
<dbReference type="EMBL" id="MDDR01000015">
    <property type="protein sequence ID" value="OIN53849.1"/>
    <property type="molecule type" value="Genomic_DNA"/>
</dbReference>
<evidence type="ECO:0000256" key="1">
    <source>
        <dbReference type="SAM" id="MobiDB-lite"/>
    </source>
</evidence>
<evidence type="ECO:0008006" key="5">
    <source>
        <dbReference type="Google" id="ProtNLM"/>
    </source>
</evidence>
<feature type="compositionally biased region" description="Basic and acidic residues" evidence="1">
    <location>
        <begin position="1"/>
        <end position="24"/>
    </location>
</feature>
<evidence type="ECO:0000313" key="3">
    <source>
        <dbReference type="EMBL" id="OIN53849.1"/>
    </source>
</evidence>
<reference evidence="3 4" key="1">
    <citation type="submission" date="2016-08" db="EMBL/GenBank/DDBJ databases">
        <title>Draft genome sequence of Pseudomonas costantinii LMG 22119, type strain isolated from cultivated mushroom (Agaricus bisporus) sporophores.</title>
        <authorList>
            <person name="Tambong J.T."/>
        </authorList>
    </citation>
    <scope>NUCLEOTIDE SEQUENCE [LARGE SCALE GENOMIC DNA]</scope>
    <source>
        <strain evidence="3 4">LMG 22119</strain>
    </source>
</reference>
<dbReference type="Proteomes" id="UP000181661">
    <property type="component" value="Unassembled WGS sequence"/>
</dbReference>
<sequence>MSRTRREVPSNDVEPLRSERDKGNSELATQYGEALEKRFPGEATVISNIAPDSTFGQWRSQLRSALEDRDFLAWLQKEGYDPSSIELLPEYGSLSARNSRGRTRFTLKDNSAWATFAGPILAAASAYAPNGITHSALYADSVPLTQVAQFYGEEIHNDTTKDRQRSQEVRRSNAFATVGVGNERSEAALVAQKAQLGSKRDLLIFRETLVNALVDAPDYLKEQASLHAYRYLNVPNPPSYDVDAGLQSFLQSQQIRLDPDSGFHLNNQPMAGKSVNLLQFMTGNGWEHPANEDELDNLCRELFRSVEPRQRHGDFGGGLSWPVPLDAQMQQDIYNAVAYNSLKVPGFDKLKLSQDAFGYLTQTVKWTEDELKNPRQAALHLLNSPAAKALGEALRNEFEGTGSGDDWALSALQIGLDYHALLKPHEKNKVAGYDLSARENWGKPLSSVVKGLTEHLRKTYGDNAPVAAYLLLSHHAPELLVNDIPDSVTYGSPAWVSLKSIVAKAEMRAPGLAVAKTYEQLLNEDLKPITAAEKEVEAQAGREGLIHWAVADGAIAKRSDNNYTDDEVERAGVLANERFDTLMNASQAQRASVPSRKELALSLLKEHLSKTLGNIDLEKKFLMPSVAERDLKGPYSILDIYLNPQQHTVWESNDPSINVGSLSHTLRSLPPVNELFEKNVTDFADGFKGALDVSVRQLISTLPADDRAALENGELKFYTKEAFTRTTTLHGETLDFYTSEADEPNGKSVLIETTYKGKKRVYEVSTQEGTLRLQEDLAEGVKTGLGTWQGLPLSTGAFESKSNVMITEVQAEGTEDKAKRRAKRDSSSPVPTFNSPRTQYIADTVANQMFTRSERENLIEAARGVTTFDTEVTVFEQIQAVTRALIPFASAIDSFQKGKIGQGLIFLAFDIFGFVVGGVGALNRISKVVKVGGSVGGKAGRLARGLLSAANPFAGGKAIVTRGLPLHISALGKGTFSWKIISTNRSVDRVYQGKPKDIVAGTEGGTGEVNVIAQQDPVTEKWYRYDYKTNKRYGTPLDGFEVQNAAT</sequence>
<gene>
    <name evidence="3" type="ORF">BFL40_08050</name>
</gene>
<feature type="region of interest" description="Disordered" evidence="1">
    <location>
        <begin position="1"/>
        <end position="26"/>
    </location>
</feature>
<accession>A0A1S2V594</accession>
<evidence type="ECO:0000313" key="4">
    <source>
        <dbReference type="Proteomes" id="UP000181661"/>
    </source>
</evidence>
<dbReference type="AlphaFoldDB" id="A0A1S2V594"/>